<dbReference type="CDD" id="cd00176">
    <property type="entry name" value="SPEC"/>
    <property type="match status" value="1"/>
</dbReference>
<dbReference type="Gene3D" id="1.20.58.60">
    <property type="match status" value="2"/>
</dbReference>
<dbReference type="Pfam" id="PF00435">
    <property type="entry name" value="Spectrin"/>
    <property type="match status" value="1"/>
</dbReference>
<evidence type="ECO:0000256" key="6">
    <source>
        <dbReference type="SAM" id="Coils"/>
    </source>
</evidence>
<evidence type="ECO:0000256" key="3">
    <source>
        <dbReference type="ARBA" id="ARBA00022490"/>
    </source>
</evidence>
<gene>
    <name evidence="7" type="ORF">TMSB3V08_LOCUS8806</name>
</gene>
<evidence type="ECO:0000313" key="7">
    <source>
        <dbReference type="EMBL" id="CAD7432089.1"/>
    </source>
</evidence>
<sequence length="1016" mass="111524">MRGLCDAANGRGGCPAGIGGMPGLIQIVSNTRARLDGRGSNFEKGIGKWKYQVAGTLYIKIVLYNNPRPSSYVSLLTHVSGPLCPPGTRAGNIVTWPRKGRKIDYILILAIKILLQCVNWFTLRVLSLTRHLGPGLVHSLLAGALEGTFTLEGLSEALDLVHSLLAGALEGTFTLEVLSETLERTFTLEGLKRTFTLEGLSEALEGTFTLEGLSEALEGTFTLEVLSEALEGTFTLEGLSEPHHNWVGVTTLALGTACLYRGVTTQALGTACLYRGVTTLPLGTACLYRGVTTLALGTACLYRGVTTLPLGTACLYRGVTTLALGTACLYRGQPLLQGNPFSSGEQWLNRALCVVVVLDLCDIEWGEKAAAAIAVICLLSDPMKVSHDLANARMCSYSKRCRTPIIMTTRITTECSVELETCDETRVCGLKSARTPSTNATNAQEIEALTNQHRVQGATDHFGGYAGTSVPLEPRVPGVIYRVGSPRGQRGSRFTKPGRGRRGDALYYLYKQIVSCACAVVTQPDLSGTCGAGSDKPTAATLAPPSPCLGGTRLTPFCVSIGAGCNVLFRCSGKLISPGEHGVEIMGLVSEIGRVRERERERERAAPESCSEQPRCFWCSAVRVVWARRTPASYRLYHPHYITLLAFEVTLVESLKSKLGKVSEEVEHLEAVEVDIEQAHRKLQELQKEVRGLYVFGEDVDAAQSDLQSLKGRVDSSISQAKTLVSETKDHYIGLQQLVPTDIAQQLSSLELLWETVSGAMEEKSRDLKRARTVRSEYNVDVDEVQDWLQRAEAQVQDRSVDPHQQKEHLTKFQGELSSVDDRMERLTKNGGVLIGNSHDDGEKALVQSTINTLTERLQQFRSCLEQKKHQVGDTLDSWQRFMTMYQAVKSWVDEKQTFLVEPLQLSSLTQARQKVHDYSTAVKTCKQMTKNLSDMSKELENIGKVNSVGDLPEKLEEAEEAKGEVEAQLLERYSKNNESCRIYDPPRQSDGLFGTPAEFMEVKCRNVCAACKHRE</sequence>
<dbReference type="InterPro" id="IPR050774">
    <property type="entry name" value="KCMF1/Dystrophin"/>
</dbReference>
<keyword evidence="4" id="KW-0106">Calcium</keyword>
<name>A0A7R9EFI3_9NEOP</name>
<organism evidence="7">
    <name type="scientific">Timema monikensis</name>
    <dbReference type="NCBI Taxonomy" id="170555"/>
    <lineage>
        <taxon>Eukaryota</taxon>
        <taxon>Metazoa</taxon>
        <taxon>Ecdysozoa</taxon>
        <taxon>Arthropoda</taxon>
        <taxon>Hexapoda</taxon>
        <taxon>Insecta</taxon>
        <taxon>Pterygota</taxon>
        <taxon>Neoptera</taxon>
        <taxon>Polyneoptera</taxon>
        <taxon>Phasmatodea</taxon>
        <taxon>Timematodea</taxon>
        <taxon>Timematoidea</taxon>
        <taxon>Timematidae</taxon>
        <taxon>Timema</taxon>
    </lineage>
</organism>
<reference evidence="7" key="1">
    <citation type="submission" date="2020-11" db="EMBL/GenBank/DDBJ databases">
        <authorList>
            <person name="Tran Van P."/>
        </authorList>
    </citation>
    <scope>NUCLEOTIDE SEQUENCE</scope>
</reference>
<dbReference type="GO" id="GO:0005886">
    <property type="term" value="C:plasma membrane"/>
    <property type="evidence" value="ECO:0007669"/>
    <property type="project" value="TreeGrafter"/>
</dbReference>
<keyword evidence="5" id="KW-0206">Cytoskeleton</keyword>
<dbReference type="PANTHER" id="PTHR12268:SF14">
    <property type="entry name" value="DYSTROPHIN-1"/>
    <property type="match status" value="1"/>
</dbReference>
<dbReference type="EMBL" id="OB795340">
    <property type="protein sequence ID" value="CAD7432089.1"/>
    <property type="molecule type" value="Genomic_DNA"/>
</dbReference>
<keyword evidence="3" id="KW-0963">Cytoplasm</keyword>
<proteinExistence type="predicted"/>
<dbReference type="SUPFAM" id="SSF46966">
    <property type="entry name" value="Spectrin repeat"/>
    <property type="match status" value="2"/>
</dbReference>
<evidence type="ECO:0000256" key="5">
    <source>
        <dbReference type="ARBA" id="ARBA00023212"/>
    </source>
</evidence>
<dbReference type="InterPro" id="IPR018159">
    <property type="entry name" value="Spectrin/alpha-actinin"/>
</dbReference>
<protein>
    <submittedName>
        <fullName evidence="7">Uncharacterized protein</fullName>
    </submittedName>
</protein>
<evidence type="ECO:0000256" key="4">
    <source>
        <dbReference type="ARBA" id="ARBA00022837"/>
    </source>
</evidence>
<feature type="coiled-coil region" evidence="6">
    <location>
        <begin position="652"/>
        <end position="689"/>
    </location>
</feature>
<dbReference type="GO" id="GO:0005737">
    <property type="term" value="C:cytoplasm"/>
    <property type="evidence" value="ECO:0007669"/>
    <property type="project" value="UniProtKB-ARBA"/>
</dbReference>
<comment type="subcellular location">
    <subcellularLocation>
        <location evidence="1">Cell membrane</location>
        <topology evidence="1">Peripheral membrane protein</topology>
        <orientation evidence="1">Cytoplasmic side</orientation>
    </subcellularLocation>
    <subcellularLocation>
        <location evidence="2">Cytoplasm</location>
    </subcellularLocation>
</comment>
<dbReference type="InterPro" id="IPR002017">
    <property type="entry name" value="Spectrin_repeat"/>
</dbReference>
<evidence type="ECO:0000256" key="1">
    <source>
        <dbReference type="ARBA" id="ARBA00004413"/>
    </source>
</evidence>
<evidence type="ECO:0000256" key="2">
    <source>
        <dbReference type="ARBA" id="ARBA00004496"/>
    </source>
</evidence>
<dbReference type="PANTHER" id="PTHR12268">
    <property type="entry name" value="E3 UBIQUITIN-PROTEIN LIGASE KCMF1"/>
    <property type="match status" value="1"/>
</dbReference>
<dbReference type="AlphaFoldDB" id="A0A7R9EFI3"/>
<accession>A0A7R9EFI3</accession>
<keyword evidence="6" id="KW-0175">Coiled coil</keyword>